<sequence>RITAEGDVEIDDSLADMVPDETDDPTPVVPAELLLPAVTDADGSEALESLVLTITGLPGGSDLASLGITLPAGATSSIGDDATTGAATLVITLEAVAVGDVLAAYRALSLSLPADFSTANRSDLSNGNTTLPLTLTVDVQTNEDQNPATDTPTDGTATATRIIDIGATEDITLTAPRLRIASEDDGVPGSSQGVDVDLGIEIAITDQDGSETEDPSDPRFAATVEIRFAGLPAATTANGGTLDAGGGRWTGTVAEAEALVLSLPGDYSGAILSTITVTTPEGVESVPQAIVVTPTPDIVIDGAIVTAETDAPVEVLLSDFISVLVSDPNETVESLSFTLPGLPPGMMVEGDGGLGQFTDNGNGTFTFDLTLATGSGVDPAGVKLIFPTDYSTTNPATTLEAALTVTTSDGTATGDIPVLITEEGDVLLEDATVTLAETDAPVLFTPANSLVPQVTDMDGSESIALVAVVFNALPPGTRVSTDGGASFAPLTNPTLNFIGTLAEYQNLVLSLPTDYSTQNPATALYAEVAAVSDEGGFGLARLDVVVSYELDVTLAAPAAVGAVEDGDGVDGGGVTVDLQITVAATDRDNSEDSTTVEIAFTDLPPGAQVNGGTLDAGTGLWSGTMAQAAALTLQLPGDYSGTITSVITALSPEGSLSTPQVITVAPAGDIDFDIDELVTAETDARVVVTPSDAWAISVSDSDPGLPAEALDTVSLSLADLPPNVLVLGVPAGTISYNPGAGGTLTFTGTEAQYLALQLSFPADYSTQSPAADGLVLTGTLSATSTEDAGGQSAPVVLRITAEG</sequence>
<proteinExistence type="predicted"/>
<comment type="caution">
    <text evidence="1">The sequence shown here is derived from an EMBL/GenBank/DDBJ whole genome shotgun (WGS) entry which is preliminary data.</text>
</comment>
<accession>A0A366WZ62</accession>
<evidence type="ECO:0000313" key="2">
    <source>
        <dbReference type="Proteomes" id="UP000252706"/>
    </source>
</evidence>
<feature type="non-terminal residue" evidence="1">
    <location>
        <position position="1"/>
    </location>
</feature>
<evidence type="ECO:0000313" key="1">
    <source>
        <dbReference type="EMBL" id="RBW53452.1"/>
    </source>
</evidence>
<dbReference type="Proteomes" id="UP000252706">
    <property type="component" value="Unassembled WGS sequence"/>
</dbReference>
<name>A0A366WZ62_9RHOB</name>
<feature type="non-terminal residue" evidence="1">
    <location>
        <position position="803"/>
    </location>
</feature>
<organism evidence="1 2">
    <name type="scientific">Phaeobacter gallaeciensis</name>
    <dbReference type="NCBI Taxonomy" id="60890"/>
    <lineage>
        <taxon>Bacteria</taxon>
        <taxon>Pseudomonadati</taxon>
        <taxon>Pseudomonadota</taxon>
        <taxon>Alphaproteobacteria</taxon>
        <taxon>Rhodobacterales</taxon>
        <taxon>Roseobacteraceae</taxon>
        <taxon>Phaeobacter</taxon>
    </lineage>
</organism>
<gene>
    <name evidence="1" type="ORF">DS909_14410</name>
</gene>
<dbReference type="EMBL" id="QOCE01000036">
    <property type="protein sequence ID" value="RBW53452.1"/>
    <property type="molecule type" value="Genomic_DNA"/>
</dbReference>
<reference evidence="1 2" key="1">
    <citation type="submission" date="2018-07" db="EMBL/GenBank/DDBJ databases">
        <title>Modular assembly of carbohydrate-degrading microbial communities in the ocean.</title>
        <authorList>
            <person name="Enke T.N."/>
            <person name="Datta M.S."/>
            <person name="Schwartzman J.A."/>
            <person name="Cermak N."/>
            <person name="Schmitz D.A."/>
            <person name="Barrere J."/>
            <person name="Cordero O.X."/>
        </authorList>
    </citation>
    <scope>NUCLEOTIDE SEQUENCE [LARGE SCALE GENOMIC DNA]</scope>
    <source>
        <strain evidence="1 2">C3M10</strain>
    </source>
</reference>
<protein>
    <submittedName>
        <fullName evidence="1">Uncharacterized protein</fullName>
    </submittedName>
</protein>
<dbReference type="AlphaFoldDB" id="A0A366WZ62"/>